<evidence type="ECO:0000313" key="3">
    <source>
        <dbReference type="Proteomes" id="UP000002257"/>
    </source>
</evidence>
<feature type="transmembrane region" description="Helical" evidence="1">
    <location>
        <begin position="182"/>
        <end position="200"/>
    </location>
</feature>
<dbReference type="STRING" id="395965.Msil_2182"/>
<evidence type="ECO:0000313" key="2">
    <source>
        <dbReference type="EMBL" id="ACK51119.1"/>
    </source>
</evidence>
<protein>
    <recommendedName>
        <fullName evidence="4">DUF1275 family protein</fullName>
    </recommendedName>
</protein>
<sequence>MSTIAKPQGASATAGSLPTWTVLTQATLMTGLAGFVDAVGYTAMGHLYLSFMSGNSTQFGMAVAGHDTFVVGWAGAVIASFVLGAFLGTLVYVAASRIKMTLVLACEFVCFAAAWSLQGLLATNIALLFVSVAMGMQNAIHEAIAGASTGKSFVTGALFGVGDALARACLGRTRFAEAGANAVSWLAFIVGVTCGALTVGSLGVSLAILLAAGVLLVLLTLSFL</sequence>
<feature type="transmembrane region" description="Helical" evidence="1">
    <location>
        <begin position="26"/>
        <end position="49"/>
    </location>
</feature>
<dbReference type="Proteomes" id="UP000002257">
    <property type="component" value="Chromosome"/>
</dbReference>
<dbReference type="EMBL" id="CP001280">
    <property type="protein sequence ID" value="ACK51119.1"/>
    <property type="molecule type" value="Genomic_DNA"/>
</dbReference>
<accession>B8ESY1</accession>
<dbReference type="Pfam" id="PF06912">
    <property type="entry name" value="DUF1275"/>
    <property type="match status" value="1"/>
</dbReference>
<proteinExistence type="predicted"/>
<dbReference type="PANTHER" id="PTHR37314:SF4">
    <property type="entry name" value="UPF0700 TRANSMEMBRANE PROTEIN YOAK"/>
    <property type="match status" value="1"/>
</dbReference>
<keyword evidence="1" id="KW-0472">Membrane</keyword>
<feature type="transmembrane region" description="Helical" evidence="1">
    <location>
        <begin position="69"/>
        <end position="95"/>
    </location>
</feature>
<reference evidence="2 3" key="1">
    <citation type="journal article" date="2010" name="J. Bacteriol.">
        <title>Complete genome sequence of the aerobic facultative methanotroph Methylocella silvestris BL2.</title>
        <authorList>
            <person name="Chen Y."/>
            <person name="Crombie A."/>
            <person name="Rahman M.T."/>
            <person name="Dedysh S.N."/>
            <person name="Liesack W."/>
            <person name="Stott M.B."/>
            <person name="Alam M."/>
            <person name="Theisen A.R."/>
            <person name="Murrell J.C."/>
            <person name="Dunfield P.F."/>
        </authorList>
    </citation>
    <scope>NUCLEOTIDE SEQUENCE [LARGE SCALE GENOMIC DNA]</scope>
    <source>
        <strain evidence="3">DSM 15510 / CIP 108128 / LMG 27833 / NCIMB 13906 / BL2</strain>
    </source>
</reference>
<organism evidence="2 3">
    <name type="scientific">Methylocella silvestris (strain DSM 15510 / CIP 108128 / LMG 27833 / NCIMB 13906 / BL2)</name>
    <dbReference type="NCBI Taxonomy" id="395965"/>
    <lineage>
        <taxon>Bacteria</taxon>
        <taxon>Pseudomonadati</taxon>
        <taxon>Pseudomonadota</taxon>
        <taxon>Alphaproteobacteria</taxon>
        <taxon>Hyphomicrobiales</taxon>
        <taxon>Beijerinckiaceae</taxon>
        <taxon>Methylocella</taxon>
    </lineage>
</organism>
<dbReference type="RefSeq" id="WP_012591188.1">
    <property type="nucleotide sequence ID" value="NC_011666.1"/>
</dbReference>
<gene>
    <name evidence="2" type="ordered locus">Msil_2182</name>
</gene>
<dbReference type="eggNOG" id="COG3619">
    <property type="taxonomic scope" value="Bacteria"/>
</dbReference>
<dbReference type="PANTHER" id="PTHR37314">
    <property type="entry name" value="SLR0142 PROTEIN"/>
    <property type="match status" value="1"/>
</dbReference>
<evidence type="ECO:0000256" key="1">
    <source>
        <dbReference type="SAM" id="Phobius"/>
    </source>
</evidence>
<keyword evidence="1" id="KW-0812">Transmembrane</keyword>
<dbReference type="HOGENOM" id="CLU_090911_1_0_5"/>
<feature type="transmembrane region" description="Helical" evidence="1">
    <location>
        <begin position="206"/>
        <end position="223"/>
    </location>
</feature>
<feature type="transmembrane region" description="Helical" evidence="1">
    <location>
        <begin position="102"/>
        <end position="132"/>
    </location>
</feature>
<dbReference type="KEGG" id="msl:Msil_2182"/>
<keyword evidence="1" id="KW-1133">Transmembrane helix</keyword>
<name>B8ESY1_METSB</name>
<dbReference type="AlphaFoldDB" id="B8ESY1"/>
<keyword evidence="3" id="KW-1185">Reference proteome</keyword>
<dbReference type="InterPro" id="IPR010699">
    <property type="entry name" value="DUF1275"/>
</dbReference>
<evidence type="ECO:0008006" key="4">
    <source>
        <dbReference type="Google" id="ProtNLM"/>
    </source>
</evidence>